<organism evidence="2 3">
    <name type="scientific">Corchorus olitorius</name>
    <dbReference type="NCBI Taxonomy" id="93759"/>
    <lineage>
        <taxon>Eukaryota</taxon>
        <taxon>Viridiplantae</taxon>
        <taxon>Streptophyta</taxon>
        <taxon>Embryophyta</taxon>
        <taxon>Tracheophyta</taxon>
        <taxon>Spermatophyta</taxon>
        <taxon>Magnoliopsida</taxon>
        <taxon>eudicotyledons</taxon>
        <taxon>Gunneridae</taxon>
        <taxon>Pentapetalae</taxon>
        <taxon>rosids</taxon>
        <taxon>malvids</taxon>
        <taxon>Malvales</taxon>
        <taxon>Malvaceae</taxon>
        <taxon>Grewioideae</taxon>
        <taxon>Apeibeae</taxon>
        <taxon>Corchorus</taxon>
    </lineage>
</organism>
<dbReference type="Proteomes" id="UP000187203">
    <property type="component" value="Unassembled WGS sequence"/>
</dbReference>
<dbReference type="EMBL" id="AWUE01021203">
    <property type="protein sequence ID" value="OMO63042.1"/>
    <property type="molecule type" value="Genomic_DNA"/>
</dbReference>
<accession>A0A1R3GY74</accession>
<evidence type="ECO:0000256" key="1">
    <source>
        <dbReference type="SAM" id="MobiDB-lite"/>
    </source>
</evidence>
<comment type="caution">
    <text evidence="2">The sequence shown here is derived from an EMBL/GenBank/DDBJ whole genome shotgun (WGS) entry which is preliminary data.</text>
</comment>
<name>A0A1R3GY74_9ROSI</name>
<feature type="region of interest" description="Disordered" evidence="1">
    <location>
        <begin position="1"/>
        <end position="22"/>
    </location>
</feature>
<evidence type="ECO:0000313" key="3">
    <source>
        <dbReference type="Proteomes" id="UP000187203"/>
    </source>
</evidence>
<proteinExistence type="predicted"/>
<evidence type="ECO:0000313" key="2">
    <source>
        <dbReference type="EMBL" id="OMO63042.1"/>
    </source>
</evidence>
<sequence length="55" mass="6069">MELHRRNYSCNNPVGMGRKRSNRSHWIVRTQVAAVIEGAKTDMASAVAPSKSEGL</sequence>
<reference evidence="3" key="1">
    <citation type="submission" date="2013-09" db="EMBL/GenBank/DDBJ databases">
        <title>Corchorus olitorius genome sequencing.</title>
        <authorList>
            <person name="Alam M."/>
            <person name="Haque M.S."/>
            <person name="Islam M.S."/>
            <person name="Emdad E.M."/>
            <person name="Islam M.M."/>
            <person name="Ahmed B."/>
            <person name="Halim A."/>
            <person name="Hossen Q.M.M."/>
            <person name="Hossain M.Z."/>
            <person name="Ahmed R."/>
            <person name="Khan M.M."/>
            <person name="Islam R."/>
            <person name="Rashid M.M."/>
            <person name="Khan S.A."/>
            <person name="Rahman M.S."/>
            <person name="Alam M."/>
            <person name="Yahiya A.S."/>
            <person name="Khan M.S."/>
            <person name="Azam M.S."/>
            <person name="Haque T."/>
            <person name="Lashkar M.Z.H."/>
            <person name="Akhand A.I."/>
            <person name="Morshed G."/>
            <person name="Roy S."/>
            <person name="Uddin K.S."/>
            <person name="Rabeya T."/>
            <person name="Hossain A.S."/>
            <person name="Chowdhury A."/>
            <person name="Snigdha A.R."/>
            <person name="Mortoza M.S."/>
            <person name="Matin S.A."/>
            <person name="Hoque S.M.E."/>
            <person name="Islam M.K."/>
            <person name="Roy D.K."/>
            <person name="Haider R."/>
            <person name="Moosa M.M."/>
            <person name="Elias S.M."/>
            <person name="Hasan A.M."/>
            <person name="Jahan S."/>
            <person name="Shafiuddin M."/>
            <person name="Mahmood N."/>
            <person name="Shommy N.S."/>
        </authorList>
    </citation>
    <scope>NUCLEOTIDE SEQUENCE [LARGE SCALE GENOMIC DNA]</scope>
    <source>
        <strain evidence="3">cv. O-4</strain>
    </source>
</reference>
<gene>
    <name evidence="2" type="ORF">COLO4_32752</name>
</gene>
<protein>
    <submittedName>
        <fullName evidence="2">Uncharacterized protein</fullName>
    </submittedName>
</protein>
<dbReference type="AlphaFoldDB" id="A0A1R3GY74"/>
<keyword evidence="3" id="KW-1185">Reference proteome</keyword>